<feature type="compositionally biased region" description="Low complexity" evidence="3">
    <location>
        <begin position="692"/>
        <end position="751"/>
    </location>
</feature>
<feature type="compositionally biased region" description="Low complexity" evidence="3">
    <location>
        <begin position="782"/>
        <end position="825"/>
    </location>
</feature>
<dbReference type="PANTHER" id="PTHR15241:SF304">
    <property type="entry name" value="RRM DOMAIN-CONTAINING PROTEIN"/>
    <property type="match status" value="1"/>
</dbReference>
<organism evidence="5 6">
    <name type="scientific">Culex pipiens pipiens</name>
    <name type="common">Northern house mosquito</name>
    <dbReference type="NCBI Taxonomy" id="38569"/>
    <lineage>
        <taxon>Eukaryota</taxon>
        <taxon>Metazoa</taxon>
        <taxon>Ecdysozoa</taxon>
        <taxon>Arthropoda</taxon>
        <taxon>Hexapoda</taxon>
        <taxon>Insecta</taxon>
        <taxon>Pterygota</taxon>
        <taxon>Neoptera</taxon>
        <taxon>Endopterygota</taxon>
        <taxon>Diptera</taxon>
        <taxon>Nematocera</taxon>
        <taxon>Culicoidea</taxon>
        <taxon>Culicidae</taxon>
        <taxon>Culicinae</taxon>
        <taxon>Culicini</taxon>
        <taxon>Culex</taxon>
        <taxon>Culex</taxon>
    </lineage>
</organism>
<reference evidence="5 6" key="1">
    <citation type="submission" date="2024-05" db="EMBL/GenBank/DDBJ databases">
        <title>Culex pipiens pipiens assembly and annotation.</title>
        <authorList>
            <person name="Alout H."/>
            <person name="Durand T."/>
        </authorList>
    </citation>
    <scope>NUCLEOTIDE SEQUENCE [LARGE SCALE GENOMIC DNA]</scope>
    <source>
        <strain evidence="5">HA-2024</strain>
        <tissue evidence="5">Whole body</tissue>
    </source>
</reference>
<sequence>MSDATKPVEKTQDGTENEGDAPKTDNEHQRKINVGNLPSDITEQQLRDHFSGHEIERVDIYHYRKYTLALLLFKEKDAAAKAVEEKEHSTLRGRRIRVHLEYMTIRHIKREVIVTVLDDENTTEDQLWDKIKAAGVEVTSVLVFYPLGYVALDKEADKAAILEKLTAAGFNAHDVNQRDQNQHLDIWRAAKLFFRNRNRVQLLNIPTKWIEDKEEMKKQCAEGGVITEAVSNNVNQSSSNYARVFYETEEQAIKAAASLNGRIVEGKRIHALHLGSALIPNYKTSVYVTSLEKTVSEENVYDHFKQFGEIEFVNRRNCNDAAIVCFKSADSVEKAIACTKLPAPTEADKDATTDITVKKYDGPLLLRTLALKRKLKTNEDGTPADPEEKTKEMADVLKKLQAYHPVFVGNVPLNCPPLELKRYFAQHGPIKFMFSPQIVTYQTSAPHPVKTFIIYYNFRPSALNACKFLDHKFFGGHRLHVLPLRGELNFDVKKTVKITKIPYLSEDALFKKVKPYVGKINRIVKKTRVAAFIELNDLADVDKFMDVDAADHPLNKAKMEPISANTSVRLYDENDTRVLRGIAKIIAKNPDMLKKVAPGQLNKRPRLNGPGTFNQGPVGFNPSNNMNNPQAIQDLLRLAFMSGKNVGESLATGQGSFNAPDPPLANSNNFGDGGFRGNNNRGGNNQMGGGQSNFRPNNRNNMNNQNNQNRPNNNFNNAGGNNFQGNAQNANRGNNQGNANNRNPSQNRVQGQGQGQGGVQQNRNVTQQQQNKPNVQGGGNLNLGQNRQQNQQGGNNVNVRNNSQTRNQNQGNRNNNNFASDDNSFGSGGGGGNFNARSNNNFSNNDFSNDSFGNSNDGGNSFGNQRNFNNRQNQSDSFGGNSFGGGNNRFQNNDNGGNNSFGNNGGNFNNRNNRFADNNDNSDNVGGNGGGFNNQKNFQRKQFGGNNNQGGGGMSFGEFNSNTNSNRNNFGGNGNGGDTFDDERYYQSITPTPALPVPATIQAVAPATAATTVITSDNSFQSEYIPVPRDERYEFPASMMSRDARMYETGLVAAADSAISNPVPLYRDDRHYYPVSTITSSYILDNRQYEQTMNSPPMMHDRLYQPTTHTITSGMLYNERHYEAATNPIGSLSNLVTANECHGVEMMMRQDAVAAAAASAAIVEHGAEVAWGRAEMERQDEIDRQYLVLLPREDKIEPQDDL</sequence>
<feature type="compositionally biased region" description="Low complexity" evidence="3">
    <location>
        <begin position="888"/>
        <end position="925"/>
    </location>
</feature>
<dbReference type="Gene3D" id="3.30.70.330">
    <property type="match status" value="4"/>
</dbReference>
<dbReference type="InterPro" id="IPR035979">
    <property type="entry name" value="RBD_domain_sf"/>
</dbReference>
<evidence type="ECO:0000313" key="6">
    <source>
        <dbReference type="Proteomes" id="UP001562425"/>
    </source>
</evidence>
<keyword evidence="6" id="KW-1185">Reference proteome</keyword>
<feature type="region of interest" description="Disordered" evidence="3">
    <location>
        <begin position="1"/>
        <end position="37"/>
    </location>
</feature>
<dbReference type="CDD" id="cd00590">
    <property type="entry name" value="RRM_SF"/>
    <property type="match status" value="3"/>
</dbReference>
<keyword evidence="1 2" id="KW-0694">RNA-binding</keyword>
<evidence type="ECO:0000256" key="3">
    <source>
        <dbReference type="SAM" id="MobiDB-lite"/>
    </source>
</evidence>
<feature type="domain" description="RRM" evidence="4">
    <location>
        <begin position="30"/>
        <end position="103"/>
    </location>
</feature>
<gene>
    <name evidence="5" type="ORF">pipiens_007939</name>
</gene>
<dbReference type="SMART" id="SM00360">
    <property type="entry name" value="RRM"/>
    <property type="match status" value="4"/>
</dbReference>
<evidence type="ECO:0000259" key="4">
    <source>
        <dbReference type="PROSITE" id="PS50102"/>
    </source>
</evidence>
<dbReference type="GO" id="GO:0003723">
    <property type="term" value="F:RNA binding"/>
    <property type="evidence" value="ECO:0007669"/>
    <property type="project" value="UniProtKB-UniRule"/>
</dbReference>
<dbReference type="InterPro" id="IPR012677">
    <property type="entry name" value="Nucleotide-bd_a/b_plait_sf"/>
</dbReference>
<protein>
    <recommendedName>
        <fullName evidence="4">RRM domain-containing protein</fullName>
    </recommendedName>
</protein>
<feature type="compositionally biased region" description="Low complexity" evidence="3">
    <location>
        <begin position="834"/>
        <end position="880"/>
    </location>
</feature>
<feature type="compositionally biased region" description="Basic and acidic residues" evidence="3">
    <location>
        <begin position="1"/>
        <end position="13"/>
    </location>
</feature>
<dbReference type="PROSITE" id="PS50102">
    <property type="entry name" value="RRM"/>
    <property type="match status" value="2"/>
</dbReference>
<name>A0ABD1DJA8_CULPP</name>
<evidence type="ECO:0000313" key="5">
    <source>
        <dbReference type="EMBL" id="KAL1399801.1"/>
    </source>
</evidence>
<feature type="region of interest" description="Disordered" evidence="3">
    <location>
        <begin position="651"/>
        <end position="984"/>
    </location>
</feature>
<evidence type="ECO:0000256" key="1">
    <source>
        <dbReference type="ARBA" id="ARBA00022884"/>
    </source>
</evidence>
<dbReference type="Pfam" id="PF00076">
    <property type="entry name" value="RRM_1"/>
    <property type="match status" value="3"/>
</dbReference>
<feature type="compositionally biased region" description="Low complexity" evidence="3">
    <location>
        <begin position="956"/>
        <end position="970"/>
    </location>
</feature>
<comment type="caution">
    <text evidence="5">The sequence shown here is derived from an EMBL/GenBank/DDBJ whole genome shotgun (WGS) entry which is preliminary data.</text>
</comment>
<feature type="compositionally biased region" description="Basic and acidic residues" evidence="3">
    <location>
        <begin position="20"/>
        <end position="30"/>
    </location>
</feature>
<dbReference type="EMBL" id="JBEHCU010005450">
    <property type="protein sequence ID" value="KAL1399801.1"/>
    <property type="molecule type" value="Genomic_DNA"/>
</dbReference>
<dbReference type="AlphaFoldDB" id="A0ABD1DJA8"/>
<feature type="domain" description="RRM" evidence="4">
    <location>
        <begin position="284"/>
        <end position="382"/>
    </location>
</feature>
<dbReference type="PANTHER" id="PTHR15241">
    <property type="entry name" value="TRANSFORMER-2-RELATED"/>
    <property type="match status" value="1"/>
</dbReference>
<dbReference type="InterPro" id="IPR000504">
    <property type="entry name" value="RRM_dom"/>
</dbReference>
<feature type="compositionally biased region" description="Low complexity" evidence="3">
    <location>
        <begin position="759"/>
        <end position="775"/>
    </location>
</feature>
<dbReference type="Proteomes" id="UP001562425">
    <property type="component" value="Unassembled WGS sequence"/>
</dbReference>
<dbReference type="SUPFAM" id="SSF54928">
    <property type="entry name" value="RNA-binding domain, RBD"/>
    <property type="match status" value="3"/>
</dbReference>
<evidence type="ECO:0000256" key="2">
    <source>
        <dbReference type="PROSITE-ProRule" id="PRU00176"/>
    </source>
</evidence>
<accession>A0ABD1DJA8</accession>
<proteinExistence type="predicted"/>